<evidence type="ECO:0000313" key="2">
    <source>
        <dbReference type="EMBL" id="KIZ01773.1"/>
    </source>
</evidence>
<dbReference type="OrthoDB" id="417891at2759"/>
<feature type="region of interest" description="Disordered" evidence="1">
    <location>
        <begin position="92"/>
        <end position="118"/>
    </location>
</feature>
<accession>A0A0D2JS00</accession>
<reference evidence="2 3" key="1">
    <citation type="journal article" date="2013" name="BMC Genomics">
        <title>Reconstruction of the lipid metabolism for the microalga Monoraphidium neglectum from its genome sequence reveals characteristics suitable for biofuel production.</title>
        <authorList>
            <person name="Bogen C."/>
            <person name="Al-Dilaimi A."/>
            <person name="Albersmeier A."/>
            <person name="Wichmann J."/>
            <person name="Grundmann M."/>
            <person name="Rupp O."/>
            <person name="Lauersen K.J."/>
            <person name="Blifernez-Klassen O."/>
            <person name="Kalinowski J."/>
            <person name="Goesmann A."/>
            <person name="Mussgnug J.H."/>
            <person name="Kruse O."/>
        </authorList>
    </citation>
    <scope>NUCLEOTIDE SEQUENCE [LARGE SCALE GENOMIC DNA]</scope>
    <source>
        <strain evidence="2 3">SAG 48.87</strain>
    </source>
</reference>
<name>A0A0D2JS00_9CHLO</name>
<dbReference type="PANTHER" id="PTHR44656">
    <property type="entry name" value="DEHYDROGENASE/REDUCTASE SDR FAMILY MEMBER 12"/>
    <property type="match status" value="1"/>
</dbReference>
<dbReference type="EC" id="1.1.-.-" evidence="2"/>
<dbReference type="EMBL" id="KK101203">
    <property type="protein sequence ID" value="KIZ01773.1"/>
    <property type="molecule type" value="Genomic_DNA"/>
</dbReference>
<dbReference type="InterPro" id="IPR052992">
    <property type="entry name" value="SDR_member_12"/>
</dbReference>
<evidence type="ECO:0000256" key="1">
    <source>
        <dbReference type="SAM" id="MobiDB-lite"/>
    </source>
</evidence>
<dbReference type="STRING" id="145388.A0A0D2JS00"/>
<dbReference type="InterPro" id="IPR036291">
    <property type="entry name" value="NAD(P)-bd_dom_sf"/>
</dbReference>
<dbReference type="AlphaFoldDB" id="A0A0D2JS00"/>
<evidence type="ECO:0000313" key="3">
    <source>
        <dbReference type="Proteomes" id="UP000054498"/>
    </source>
</evidence>
<proteinExistence type="predicted"/>
<sequence length="118" mass="11629">MHPGWADTEGVRTSLPGFAEAMAARMRTPAEGADTIVWLALEDASKLEPGAFYLDRVPQAKHLALSGTKYDAPRAAQLVDKLLGLAGLGGADGGAGGGEGAPEASAARAGATGGGAGG</sequence>
<dbReference type="RefSeq" id="XP_013900792.1">
    <property type="nucleotide sequence ID" value="XM_014045338.1"/>
</dbReference>
<keyword evidence="2" id="KW-0560">Oxidoreductase</keyword>
<dbReference type="GeneID" id="25739066"/>
<dbReference type="KEGG" id="mng:MNEG_6190"/>
<dbReference type="SUPFAM" id="SSF51735">
    <property type="entry name" value="NAD(P)-binding Rossmann-fold domains"/>
    <property type="match status" value="1"/>
</dbReference>
<organism evidence="2 3">
    <name type="scientific">Monoraphidium neglectum</name>
    <dbReference type="NCBI Taxonomy" id="145388"/>
    <lineage>
        <taxon>Eukaryota</taxon>
        <taxon>Viridiplantae</taxon>
        <taxon>Chlorophyta</taxon>
        <taxon>core chlorophytes</taxon>
        <taxon>Chlorophyceae</taxon>
        <taxon>CS clade</taxon>
        <taxon>Sphaeropleales</taxon>
        <taxon>Selenastraceae</taxon>
        <taxon>Monoraphidium</taxon>
    </lineage>
</organism>
<protein>
    <submittedName>
        <fullName evidence="2">Dehydrogenase/reductase SDR family member 12</fullName>
        <ecNumber evidence="2">1.1.-.-</ecNumber>
    </submittedName>
</protein>
<dbReference type="GO" id="GO:0016491">
    <property type="term" value="F:oxidoreductase activity"/>
    <property type="evidence" value="ECO:0007669"/>
    <property type="project" value="UniProtKB-KW"/>
</dbReference>
<dbReference type="PANTHER" id="PTHR44656:SF7">
    <property type="entry name" value="DEHYDROGENASE_REDUCTASE SDR FAMILY MEMBER 12"/>
    <property type="match status" value="1"/>
</dbReference>
<gene>
    <name evidence="2" type="ORF">MNEG_6190</name>
</gene>
<dbReference type="Gene3D" id="3.40.50.720">
    <property type="entry name" value="NAD(P)-binding Rossmann-like Domain"/>
    <property type="match status" value="1"/>
</dbReference>
<keyword evidence="3" id="KW-1185">Reference proteome</keyword>
<dbReference type="Proteomes" id="UP000054498">
    <property type="component" value="Unassembled WGS sequence"/>
</dbReference>
<feature type="compositionally biased region" description="Low complexity" evidence="1">
    <location>
        <begin position="101"/>
        <end position="110"/>
    </location>
</feature>